<feature type="region of interest" description="Disordered" evidence="2">
    <location>
        <begin position="166"/>
        <end position="190"/>
    </location>
</feature>
<feature type="region of interest" description="Disordered" evidence="2">
    <location>
        <begin position="21"/>
        <end position="40"/>
    </location>
</feature>
<dbReference type="InterPro" id="IPR043519">
    <property type="entry name" value="NT_sf"/>
</dbReference>
<comment type="similarity">
    <text evidence="1">Belongs to the Iojap/RsfS family.</text>
</comment>
<dbReference type="PANTHER" id="PTHR21043">
    <property type="entry name" value="IOJAP SUPERFAMILY ORTHOLOG"/>
    <property type="match status" value="1"/>
</dbReference>
<dbReference type="NCBIfam" id="TIGR00090">
    <property type="entry name" value="rsfS_iojap_ybeB"/>
    <property type="match status" value="1"/>
</dbReference>
<feature type="compositionally biased region" description="Basic and acidic residues" evidence="2">
    <location>
        <begin position="21"/>
        <end position="35"/>
    </location>
</feature>
<dbReference type="GO" id="GO:0090071">
    <property type="term" value="P:negative regulation of ribosome biogenesis"/>
    <property type="evidence" value="ECO:0007669"/>
    <property type="project" value="TreeGrafter"/>
</dbReference>
<evidence type="ECO:0000256" key="2">
    <source>
        <dbReference type="SAM" id="MobiDB-lite"/>
    </source>
</evidence>
<evidence type="ECO:0000256" key="1">
    <source>
        <dbReference type="ARBA" id="ARBA00010574"/>
    </source>
</evidence>
<dbReference type="PANTHER" id="PTHR21043:SF0">
    <property type="entry name" value="MITOCHONDRIAL ASSEMBLY OF RIBOSOMAL LARGE SUBUNIT PROTEIN 1"/>
    <property type="match status" value="1"/>
</dbReference>
<dbReference type="HAMAP" id="MF_01477">
    <property type="entry name" value="Iojap_RsfS"/>
    <property type="match status" value="1"/>
</dbReference>
<dbReference type="GO" id="GO:0043023">
    <property type="term" value="F:ribosomal large subunit binding"/>
    <property type="evidence" value="ECO:0007669"/>
    <property type="project" value="TreeGrafter"/>
</dbReference>
<dbReference type="Pfam" id="PF02410">
    <property type="entry name" value="RsfS"/>
    <property type="match status" value="1"/>
</dbReference>
<reference evidence="3 4" key="1">
    <citation type="submission" date="2014-11" db="EMBL/GenBank/DDBJ databases">
        <authorList>
            <person name="Zhu J."/>
            <person name="Qi W."/>
            <person name="Song R."/>
        </authorList>
    </citation>
    <scope>NUCLEOTIDE SEQUENCE [LARGE SCALE GENOMIC DNA]</scope>
</reference>
<accession>A0A0G4GME8</accession>
<proteinExistence type="inferred from homology"/>
<dbReference type="VEuPathDB" id="CryptoDB:Vbra_10086"/>
<feature type="compositionally biased region" description="Acidic residues" evidence="2">
    <location>
        <begin position="180"/>
        <end position="190"/>
    </location>
</feature>
<keyword evidence="4" id="KW-1185">Reference proteome</keyword>
<dbReference type="Gene3D" id="3.30.460.10">
    <property type="entry name" value="Beta Polymerase, domain 2"/>
    <property type="match status" value="1"/>
</dbReference>
<dbReference type="SUPFAM" id="SSF81301">
    <property type="entry name" value="Nucleotidyltransferase"/>
    <property type="match status" value="1"/>
</dbReference>
<name>A0A0G4GME8_VITBC</name>
<sequence length="190" mass="21736">MLPRKVRRELPKLIEETRQLELRRKEEEREADPVSHDPQVPTIYTIAEAGDLHKADGISAMRVKYCSDVTDFIVLMHGHSVPQNKAIANAIEDAMARKHGIEAKRRDGSVDGGWLVLDYGSILVNIMTPKKREYYNMEGHWRKQGSEPVPLAHVLRSDVREGYSTGRDVTYGGGNRQQPWEEEEVDPFWS</sequence>
<dbReference type="STRING" id="1169540.A0A0G4GME8"/>
<dbReference type="InterPro" id="IPR004394">
    <property type="entry name" value="Iojap/RsfS/C7orf30"/>
</dbReference>
<evidence type="ECO:0008006" key="5">
    <source>
        <dbReference type="Google" id="ProtNLM"/>
    </source>
</evidence>
<dbReference type="EMBL" id="CDMY01000718">
    <property type="protein sequence ID" value="CEM31303.1"/>
    <property type="molecule type" value="Genomic_DNA"/>
</dbReference>
<organism evidence="3 4">
    <name type="scientific">Vitrella brassicaformis (strain CCMP3155)</name>
    <dbReference type="NCBI Taxonomy" id="1169540"/>
    <lineage>
        <taxon>Eukaryota</taxon>
        <taxon>Sar</taxon>
        <taxon>Alveolata</taxon>
        <taxon>Colpodellida</taxon>
        <taxon>Vitrellaceae</taxon>
        <taxon>Vitrella</taxon>
    </lineage>
</organism>
<dbReference type="OrthoDB" id="21330at2759"/>
<evidence type="ECO:0000313" key="4">
    <source>
        <dbReference type="Proteomes" id="UP000041254"/>
    </source>
</evidence>
<dbReference type="OMA" id="HATREHY"/>
<evidence type="ECO:0000313" key="3">
    <source>
        <dbReference type="EMBL" id="CEM31303.1"/>
    </source>
</evidence>
<dbReference type="Proteomes" id="UP000041254">
    <property type="component" value="Unassembled WGS sequence"/>
</dbReference>
<gene>
    <name evidence="3" type="ORF">Vbra_10086</name>
</gene>
<dbReference type="InParanoid" id="A0A0G4GME8"/>
<dbReference type="GO" id="GO:0017148">
    <property type="term" value="P:negative regulation of translation"/>
    <property type="evidence" value="ECO:0007669"/>
    <property type="project" value="TreeGrafter"/>
</dbReference>
<dbReference type="AlphaFoldDB" id="A0A0G4GME8"/>
<protein>
    <recommendedName>
        <fullName evidence="5">Ribosomal silencing factor RsfS</fullName>
    </recommendedName>
</protein>